<dbReference type="PANTHER" id="PTHR14677">
    <property type="entry name" value="ARSENITE INDUCUBLE RNA ASSOCIATED PROTEIN AIP-1-RELATED"/>
    <property type="match status" value="1"/>
</dbReference>
<dbReference type="Gene3D" id="4.10.1110.10">
    <property type="entry name" value="AN1-like Zinc finger"/>
    <property type="match status" value="1"/>
</dbReference>
<dbReference type="AlphaFoldDB" id="A0A9P6VWZ9"/>
<reference evidence="6 7" key="1">
    <citation type="submission" date="2020-11" db="EMBL/GenBank/DDBJ databases">
        <title>Kefir isolates.</title>
        <authorList>
            <person name="Marcisauskas S."/>
            <person name="Kim Y."/>
            <person name="Blasche S."/>
        </authorList>
    </citation>
    <scope>NUCLEOTIDE SEQUENCE [LARGE SCALE GENOMIC DNA]</scope>
    <source>
        <strain evidence="6 7">OG2</strain>
    </source>
</reference>
<keyword evidence="3" id="KW-0862">Zinc</keyword>
<proteinExistence type="predicted"/>
<evidence type="ECO:0000256" key="4">
    <source>
        <dbReference type="PROSITE-ProRule" id="PRU00449"/>
    </source>
</evidence>
<dbReference type="SMART" id="SM00154">
    <property type="entry name" value="ZnF_AN1"/>
    <property type="match status" value="1"/>
</dbReference>
<evidence type="ECO:0000313" key="7">
    <source>
        <dbReference type="Proteomes" id="UP000750334"/>
    </source>
</evidence>
<dbReference type="InterPro" id="IPR000058">
    <property type="entry name" value="Znf_AN1"/>
</dbReference>
<organism evidence="6 7">
    <name type="scientific">Maudiozyma exigua</name>
    <name type="common">Yeast</name>
    <name type="synonym">Kazachstania exigua</name>
    <dbReference type="NCBI Taxonomy" id="34358"/>
    <lineage>
        <taxon>Eukaryota</taxon>
        <taxon>Fungi</taxon>
        <taxon>Dikarya</taxon>
        <taxon>Ascomycota</taxon>
        <taxon>Saccharomycotina</taxon>
        <taxon>Saccharomycetes</taxon>
        <taxon>Saccharomycetales</taxon>
        <taxon>Saccharomycetaceae</taxon>
        <taxon>Maudiozyma</taxon>
    </lineage>
</organism>
<protein>
    <recommendedName>
        <fullName evidence="5">AN1-type domain-containing protein</fullName>
    </recommendedName>
</protein>
<dbReference type="PROSITE" id="PS51039">
    <property type="entry name" value="ZF_AN1"/>
    <property type="match status" value="1"/>
</dbReference>
<evidence type="ECO:0000256" key="2">
    <source>
        <dbReference type="ARBA" id="ARBA00022771"/>
    </source>
</evidence>
<keyword evidence="7" id="KW-1185">Reference proteome</keyword>
<evidence type="ECO:0000256" key="3">
    <source>
        <dbReference type="ARBA" id="ARBA00022833"/>
    </source>
</evidence>
<sequence length="246" mass="28184">MTTQVRETGMLDVGTHCTFCKQIDFLPFHCKFCDGDFCSKHRLKEDHHCIALQNESTIVSQESKSDGGRFFRSLLPQRAAIRVQQAQAQQIEEPKVKSTLNQHSLNKLLKFFKSKRKSATIRKGKQSSAMAQLIQCKKVAKGDSKIPQQNRIYLYVTVIDDENDSNKYNEVPLFVNKMWPIGRVLDSLAHLLNVKNINVRINTSTQEKLFIYKQTPDAIQQLDTSGRTNDILHDLDNVYIIRGSEN</sequence>
<evidence type="ECO:0000256" key="1">
    <source>
        <dbReference type="ARBA" id="ARBA00022723"/>
    </source>
</evidence>
<dbReference type="Pfam" id="PF25327">
    <property type="entry name" value="UBL_ZFAND1"/>
    <property type="match status" value="1"/>
</dbReference>
<dbReference type="Proteomes" id="UP000750334">
    <property type="component" value="Unassembled WGS sequence"/>
</dbReference>
<evidence type="ECO:0000313" key="6">
    <source>
        <dbReference type="EMBL" id="KAG0656201.1"/>
    </source>
</evidence>
<dbReference type="GO" id="GO:0008270">
    <property type="term" value="F:zinc ion binding"/>
    <property type="evidence" value="ECO:0007669"/>
    <property type="project" value="UniProtKB-KW"/>
</dbReference>
<comment type="caution">
    <text evidence="6">The sequence shown here is derived from an EMBL/GenBank/DDBJ whole genome shotgun (WGS) entry which is preliminary data.</text>
</comment>
<evidence type="ECO:0000259" key="5">
    <source>
        <dbReference type="PROSITE" id="PS51039"/>
    </source>
</evidence>
<dbReference type="GO" id="GO:0005737">
    <property type="term" value="C:cytoplasm"/>
    <property type="evidence" value="ECO:0007669"/>
    <property type="project" value="TreeGrafter"/>
</dbReference>
<dbReference type="SUPFAM" id="SSF118310">
    <property type="entry name" value="AN1-like Zinc finger"/>
    <property type="match status" value="1"/>
</dbReference>
<name>A0A9P6VWZ9_MAUEX</name>
<feature type="domain" description="AN1-type" evidence="5">
    <location>
        <begin position="11"/>
        <end position="57"/>
    </location>
</feature>
<dbReference type="OrthoDB" id="431929at2759"/>
<keyword evidence="2 4" id="KW-0863">Zinc-finger</keyword>
<keyword evidence="1" id="KW-0479">Metal-binding</keyword>
<accession>A0A9P6VWZ9</accession>
<dbReference type="PANTHER" id="PTHR14677:SF40">
    <property type="entry name" value="CDC48-ASSOCIATED UBIQUITIN-LIKE_ZINC FINGER PROTEIN 1"/>
    <property type="match status" value="1"/>
</dbReference>
<dbReference type="EMBL" id="PUHR01000266">
    <property type="protein sequence ID" value="KAG0656201.1"/>
    <property type="molecule type" value="Genomic_DNA"/>
</dbReference>
<dbReference type="Pfam" id="PF01428">
    <property type="entry name" value="zf-AN1"/>
    <property type="match status" value="1"/>
</dbReference>
<dbReference type="InterPro" id="IPR035896">
    <property type="entry name" value="AN1-like_Znf"/>
</dbReference>
<gene>
    <name evidence="6" type="ORF">C6P45_002754</name>
</gene>
<dbReference type="InterPro" id="IPR057358">
    <property type="entry name" value="UBL_ZFAND1-like"/>
</dbReference>